<protein>
    <submittedName>
        <fullName evidence="3">DUF1707 domain-containing protein</fullName>
    </submittedName>
</protein>
<dbReference type="RefSeq" id="WP_263509423.1">
    <property type="nucleotide sequence ID" value="NZ_CP106982.1"/>
</dbReference>
<evidence type="ECO:0000313" key="4">
    <source>
        <dbReference type="Proteomes" id="UP001163947"/>
    </source>
</evidence>
<dbReference type="GeneID" id="83620499"/>
<feature type="transmembrane region" description="Helical" evidence="1">
    <location>
        <begin position="88"/>
        <end position="110"/>
    </location>
</feature>
<keyword evidence="1" id="KW-0812">Transmembrane</keyword>
<dbReference type="AlphaFoldDB" id="A0AA46SFF4"/>
<keyword evidence="1" id="KW-1133">Transmembrane helix</keyword>
<gene>
    <name evidence="3" type="ORF">OCS65_08740</name>
</gene>
<dbReference type="InterPro" id="IPR012551">
    <property type="entry name" value="DUF1707_SHOCT-like"/>
</dbReference>
<dbReference type="Proteomes" id="UP001163947">
    <property type="component" value="Chromosome"/>
</dbReference>
<accession>A0AA46SFF4</accession>
<keyword evidence="1" id="KW-0472">Membrane</keyword>
<reference evidence="3" key="1">
    <citation type="submission" date="2022-09" db="EMBL/GenBank/DDBJ databases">
        <title>The genome sequence of Rhodococcus aetherivorans N1.</title>
        <authorList>
            <person name="Jiang W."/>
        </authorList>
    </citation>
    <scope>NUCLEOTIDE SEQUENCE</scope>
    <source>
        <strain evidence="3">N1</strain>
    </source>
</reference>
<sequence>MEYVNGVRISDPERERLVDELGRHLTAGRLTIGEFNQRVGEVYRSVTTDEAHRVLSDLPAAPPASPAPPPAPARTADRRLPLHQRIEWGAWAAAGTINLVIWAIVSIAVGAAVYPWPVWVIGPWGLVLLGRTLAGREGAGHRAHPGRGSSRALPAGGWCTSGWRASQTRL</sequence>
<name>A0AA46SFF4_9NOCA</name>
<evidence type="ECO:0000313" key="3">
    <source>
        <dbReference type="EMBL" id="UYF95826.1"/>
    </source>
</evidence>
<proteinExistence type="predicted"/>
<dbReference type="EMBL" id="CP106982">
    <property type="protein sequence ID" value="UYF95826.1"/>
    <property type="molecule type" value="Genomic_DNA"/>
</dbReference>
<evidence type="ECO:0000256" key="1">
    <source>
        <dbReference type="SAM" id="Phobius"/>
    </source>
</evidence>
<feature type="domain" description="DUF1707" evidence="2">
    <location>
        <begin position="7"/>
        <end position="59"/>
    </location>
</feature>
<organism evidence="3 4">
    <name type="scientific">Rhodococcus aetherivorans</name>
    <dbReference type="NCBI Taxonomy" id="191292"/>
    <lineage>
        <taxon>Bacteria</taxon>
        <taxon>Bacillati</taxon>
        <taxon>Actinomycetota</taxon>
        <taxon>Actinomycetes</taxon>
        <taxon>Mycobacteriales</taxon>
        <taxon>Nocardiaceae</taxon>
        <taxon>Rhodococcus</taxon>
    </lineage>
</organism>
<evidence type="ECO:0000259" key="2">
    <source>
        <dbReference type="Pfam" id="PF08044"/>
    </source>
</evidence>
<dbReference type="Pfam" id="PF08044">
    <property type="entry name" value="DUF1707"/>
    <property type="match status" value="1"/>
</dbReference>